<dbReference type="Proteomes" id="UP000473089">
    <property type="component" value="Unassembled WGS sequence"/>
</dbReference>
<comment type="caution">
    <text evidence="2">The sequence shown here is derived from an EMBL/GenBank/DDBJ whole genome shotgun (WGS) entry which is preliminary data.</text>
</comment>
<feature type="transmembrane region" description="Helical" evidence="1">
    <location>
        <begin position="89"/>
        <end position="106"/>
    </location>
</feature>
<keyword evidence="1" id="KW-0812">Transmembrane</keyword>
<protein>
    <recommendedName>
        <fullName evidence="4">DUF2651 domain-containing protein</fullName>
    </recommendedName>
</protein>
<evidence type="ECO:0000256" key="1">
    <source>
        <dbReference type="SAM" id="Phobius"/>
    </source>
</evidence>
<keyword evidence="1" id="KW-1133">Transmembrane helix</keyword>
<evidence type="ECO:0000313" key="3">
    <source>
        <dbReference type="Proteomes" id="UP000473089"/>
    </source>
</evidence>
<keyword evidence="1" id="KW-0472">Membrane</keyword>
<feature type="transmembrane region" description="Helical" evidence="1">
    <location>
        <begin position="65"/>
        <end position="83"/>
    </location>
</feature>
<evidence type="ECO:0008006" key="4">
    <source>
        <dbReference type="Google" id="ProtNLM"/>
    </source>
</evidence>
<name>A0A6M0SW52_CLOBO</name>
<feature type="transmembrane region" description="Helical" evidence="1">
    <location>
        <begin position="37"/>
        <end position="58"/>
    </location>
</feature>
<sequence>MKKRKIITITFPALIMTIITIISFKNMLNFNGIDFKGIFIISLILLFPILFVIQGIICAINHTNIFLSFGVSILDFIILMFVYMNESAFIYNLIYLACGIIAYLITKSIKKAQSSKNY</sequence>
<proteinExistence type="predicted"/>
<gene>
    <name evidence="2" type="ORF">EXM42_04800</name>
</gene>
<evidence type="ECO:0000313" key="2">
    <source>
        <dbReference type="EMBL" id="NFA59739.1"/>
    </source>
</evidence>
<dbReference type="AlphaFoldDB" id="A0A6M0SW52"/>
<organism evidence="2 3">
    <name type="scientific">Clostridium botulinum</name>
    <dbReference type="NCBI Taxonomy" id="1491"/>
    <lineage>
        <taxon>Bacteria</taxon>
        <taxon>Bacillati</taxon>
        <taxon>Bacillota</taxon>
        <taxon>Clostridia</taxon>
        <taxon>Eubacteriales</taxon>
        <taxon>Clostridiaceae</taxon>
        <taxon>Clostridium</taxon>
    </lineage>
</organism>
<dbReference type="EMBL" id="SGJP01000007">
    <property type="protein sequence ID" value="NFA59739.1"/>
    <property type="molecule type" value="Genomic_DNA"/>
</dbReference>
<feature type="transmembrane region" description="Helical" evidence="1">
    <location>
        <begin position="7"/>
        <end position="25"/>
    </location>
</feature>
<accession>A0A6M0SW52</accession>
<reference evidence="2 3" key="1">
    <citation type="submission" date="2019-02" db="EMBL/GenBank/DDBJ databases">
        <title>Genome sequencing of Clostridium botulinum clinical isolates.</title>
        <authorList>
            <person name="Brunt J."/>
            <person name="Van Vliet A.H.M."/>
            <person name="Stringer S.C."/>
            <person name="Grant K.A."/>
            <person name="Carter A.C."/>
            <person name="Peck M.W."/>
        </authorList>
    </citation>
    <scope>NUCLEOTIDE SEQUENCE [LARGE SCALE GENOMIC DNA]</scope>
    <source>
        <strain evidence="2 3">R1125/03</strain>
    </source>
</reference>